<evidence type="ECO:0000313" key="3">
    <source>
        <dbReference type="Proteomes" id="UP000070133"/>
    </source>
</evidence>
<proteinExistence type="predicted"/>
<dbReference type="InterPro" id="IPR029058">
    <property type="entry name" value="AB_hydrolase_fold"/>
</dbReference>
<keyword evidence="1" id="KW-0812">Transmembrane</keyword>
<organism evidence="2 3">
    <name type="scientific">Pseudocercospora eumusae</name>
    <dbReference type="NCBI Taxonomy" id="321146"/>
    <lineage>
        <taxon>Eukaryota</taxon>
        <taxon>Fungi</taxon>
        <taxon>Dikarya</taxon>
        <taxon>Ascomycota</taxon>
        <taxon>Pezizomycotina</taxon>
        <taxon>Dothideomycetes</taxon>
        <taxon>Dothideomycetidae</taxon>
        <taxon>Mycosphaerellales</taxon>
        <taxon>Mycosphaerellaceae</taxon>
        <taxon>Pseudocercospora</taxon>
    </lineage>
</organism>
<keyword evidence="1" id="KW-1133">Transmembrane helix</keyword>
<evidence type="ECO:0000313" key="2">
    <source>
        <dbReference type="EMBL" id="KXS96353.1"/>
    </source>
</evidence>
<dbReference type="OrthoDB" id="6431331at2759"/>
<keyword evidence="3" id="KW-1185">Reference proteome</keyword>
<name>A0A139H1L5_9PEZI</name>
<dbReference type="Gene3D" id="3.40.50.1820">
    <property type="entry name" value="alpha/beta hydrolase"/>
    <property type="match status" value="1"/>
</dbReference>
<evidence type="ECO:0000256" key="1">
    <source>
        <dbReference type="SAM" id="Phobius"/>
    </source>
</evidence>
<comment type="caution">
    <text evidence="2">The sequence shown here is derived from an EMBL/GenBank/DDBJ whole genome shotgun (WGS) entry which is preliminary data.</text>
</comment>
<protein>
    <recommendedName>
        <fullName evidence="4">AB hydrolase-1 domain-containing protein</fullName>
    </recommendedName>
</protein>
<reference evidence="2 3" key="1">
    <citation type="submission" date="2015-07" db="EMBL/GenBank/DDBJ databases">
        <title>Comparative genomics of the Sigatoka disease complex on banana suggests a link between parallel evolutionary changes in Pseudocercospora fijiensis and Pseudocercospora eumusae and increased virulence on the banana host.</title>
        <authorList>
            <person name="Chang T.-C."/>
            <person name="Salvucci A."/>
            <person name="Crous P.W."/>
            <person name="Stergiopoulos I."/>
        </authorList>
    </citation>
    <scope>NUCLEOTIDE SEQUENCE [LARGE SCALE GENOMIC DNA]</scope>
    <source>
        <strain evidence="2 3">CBS 114824</strain>
    </source>
</reference>
<gene>
    <name evidence="2" type="ORF">AC578_3088</name>
</gene>
<accession>A0A139H1L5</accession>
<dbReference type="EMBL" id="LFZN01000177">
    <property type="protein sequence ID" value="KXS96353.1"/>
    <property type="molecule type" value="Genomic_DNA"/>
</dbReference>
<dbReference type="Proteomes" id="UP000070133">
    <property type="component" value="Unassembled WGS sequence"/>
</dbReference>
<feature type="transmembrane region" description="Helical" evidence="1">
    <location>
        <begin position="193"/>
        <end position="212"/>
    </location>
</feature>
<evidence type="ECO:0008006" key="4">
    <source>
        <dbReference type="Google" id="ProtNLM"/>
    </source>
</evidence>
<dbReference type="PANTHER" id="PTHR37471:SF1">
    <property type="entry name" value="AB HYDROLASE-1 DOMAIN-CONTAINING PROTEIN"/>
    <property type="match status" value="1"/>
</dbReference>
<dbReference type="AlphaFoldDB" id="A0A139H1L5"/>
<dbReference type="SUPFAM" id="SSF53474">
    <property type="entry name" value="alpha/beta-Hydrolases"/>
    <property type="match status" value="1"/>
</dbReference>
<dbReference type="STRING" id="321146.A0A139H1L5"/>
<keyword evidence="1" id="KW-0472">Membrane</keyword>
<dbReference type="PANTHER" id="PTHR37471">
    <property type="entry name" value="UNNAMED PRODUCT"/>
    <property type="match status" value="1"/>
</dbReference>
<sequence length="532" mass="61237">MAKMLKDSVVNRAAIRIVIWALQSYAPFCVGYTAWSLLAQRYPLLGLGYEWFLNNTILWCLWPPEAAFYFFFVFYQHYIQQEAIHPPLRTQDERLALFNKVRSEIFDPVSFLSGWFRGADPKDIGREELKRFVDWAFWEGRAGQGEKNGDAREIEEYIQKIEIMMPEPFQEGKGKMQSLRLTLDPIIIEARTLFWYALMGIADTVALIMLMAKGFDFHRRSILSTLAVFPPRPAAFFTRHTSCAPNYSYFHRKHTSKTRLPILYIHGIGIGILPSIRYLADLDHALNNGRPEDDQVGIIAIEILQISSRLTTAIPTRKVFLSEITTILDQHFGQGRFVLAAHSYGTILATHILNDASLSRRVSGTLLADPVSMLLHMPDVAYNFTIRHPVRANEWMLWYFASKDPQIAHTIGRHFFWSENILWRDQIEHLVVNHGMRLTASLASEDLIVNANAVKAYLTEKDIPNPVVVENEDGQMEMQLQPQHDTKPRHMPWKGKGVDVLWFEGYDHAEVFDAKEDRTTLVNVLVEYVKGK</sequence>